<dbReference type="RefSeq" id="WP_197004691.1">
    <property type="nucleotide sequence ID" value="NZ_BONS01000017.1"/>
</dbReference>
<evidence type="ECO:0000256" key="2">
    <source>
        <dbReference type="SAM" id="SignalP"/>
    </source>
</evidence>
<accession>A0A8J7GHZ9</accession>
<keyword evidence="1" id="KW-0378">Hydrolase</keyword>
<name>A0A8J7GHZ9_9ACTN</name>
<feature type="signal peptide" evidence="2">
    <location>
        <begin position="1"/>
        <end position="25"/>
    </location>
</feature>
<evidence type="ECO:0000259" key="3">
    <source>
        <dbReference type="SMART" id="SM00047"/>
    </source>
</evidence>
<keyword evidence="4" id="KW-0282">Flagellum</keyword>
<feature type="domain" description="Mannosyl-glycoprotein endo-beta-N-acetylglucosamidase-like" evidence="3">
    <location>
        <begin position="117"/>
        <end position="275"/>
    </location>
</feature>
<dbReference type="PANTHER" id="PTHR33308:SF9">
    <property type="entry name" value="PEPTIDOGLYCAN HYDROLASE FLGJ"/>
    <property type="match status" value="1"/>
</dbReference>
<dbReference type="InterPro" id="IPR051056">
    <property type="entry name" value="Glycosyl_Hydrolase_73"/>
</dbReference>
<dbReference type="InterPro" id="IPR002901">
    <property type="entry name" value="MGlyc_endo_b_GlcNAc-like_dom"/>
</dbReference>
<keyword evidence="4" id="KW-0966">Cell projection</keyword>
<dbReference type="SMART" id="SM00047">
    <property type="entry name" value="LYZ2"/>
    <property type="match status" value="1"/>
</dbReference>
<protein>
    <submittedName>
        <fullName evidence="4">Flagellar protein FlgJ</fullName>
    </submittedName>
</protein>
<comment type="caution">
    <text evidence="4">The sequence shown here is derived from an EMBL/GenBank/DDBJ whole genome shotgun (WGS) entry which is preliminary data.</text>
</comment>
<gene>
    <name evidence="4" type="ORF">IW245_004069</name>
</gene>
<organism evidence="4 5">
    <name type="scientific">Longispora fulva</name>
    <dbReference type="NCBI Taxonomy" id="619741"/>
    <lineage>
        <taxon>Bacteria</taxon>
        <taxon>Bacillati</taxon>
        <taxon>Actinomycetota</taxon>
        <taxon>Actinomycetes</taxon>
        <taxon>Micromonosporales</taxon>
        <taxon>Micromonosporaceae</taxon>
        <taxon>Longispora</taxon>
    </lineage>
</organism>
<dbReference type="AlphaFoldDB" id="A0A8J7GHZ9"/>
<keyword evidence="2" id="KW-0732">Signal</keyword>
<evidence type="ECO:0000256" key="1">
    <source>
        <dbReference type="ARBA" id="ARBA00022801"/>
    </source>
</evidence>
<proteinExistence type="predicted"/>
<evidence type="ECO:0000313" key="5">
    <source>
        <dbReference type="Proteomes" id="UP000622552"/>
    </source>
</evidence>
<keyword evidence="4" id="KW-0969">Cilium</keyword>
<sequence length="276" mass="28921">MRSLVVLTGAAIGTFLVAPVLPASAGPALRQPSVSAVASTPDIPLKIRSTASATGTRIGAVDNGGPLALDCQVTGQPVEGTVRTTNRWDRLVSGGYVSDAYVARPAEPPACGAAPAPAAAPVPPAAFIAGGVGHARRAQATYGVPASVSLGQAILESGWGSSELARVEHNLFGIKCFGWAGPIATGCARYKTSECEGARCYPTAATFRSYRSESDSYDDHGRFLRVNERYAGSFGATGDPDEFARRIAKAGYATDPRYADKVITLMKRYNLYQYDL</sequence>
<dbReference type="Gene3D" id="1.10.530.10">
    <property type="match status" value="1"/>
</dbReference>
<dbReference type="Proteomes" id="UP000622552">
    <property type="component" value="Unassembled WGS sequence"/>
</dbReference>
<reference evidence="4" key="1">
    <citation type="submission" date="2020-11" db="EMBL/GenBank/DDBJ databases">
        <title>Sequencing the genomes of 1000 actinobacteria strains.</title>
        <authorList>
            <person name="Klenk H.-P."/>
        </authorList>
    </citation>
    <scope>NUCLEOTIDE SEQUENCE</scope>
    <source>
        <strain evidence="4">DSM 45356</strain>
    </source>
</reference>
<dbReference type="PRINTS" id="PR01002">
    <property type="entry name" value="FLGFLGJ"/>
</dbReference>
<evidence type="ECO:0000313" key="4">
    <source>
        <dbReference type="EMBL" id="MBG6137875.1"/>
    </source>
</evidence>
<dbReference type="GO" id="GO:0004040">
    <property type="term" value="F:amidase activity"/>
    <property type="evidence" value="ECO:0007669"/>
    <property type="project" value="InterPro"/>
</dbReference>
<dbReference type="NCBIfam" id="NF038016">
    <property type="entry name" value="sporang_Gsm"/>
    <property type="match status" value="1"/>
</dbReference>
<dbReference type="EMBL" id="JADOUF010000001">
    <property type="protein sequence ID" value="MBG6137875.1"/>
    <property type="molecule type" value="Genomic_DNA"/>
</dbReference>
<dbReference type="PANTHER" id="PTHR33308">
    <property type="entry name" value="PEPTIDOGLYCAN HYDROLASE FLGJ"/>
    <property type="match status" value="1"/>
</dbReference>
<dbReference type="Pfam" id="PF01832">
    <property type="entry name" value="Glucosaminidase"/>
    <property type="match status" value="1"/>
</dbReference>
<feature type="chain" id="PRO_5035273431" evidence="2">
    <location>
        <begin position="26"/>
        <end position="276"/>
    </location>
</feature>
<keyword evidence="5" id="KW-1185">Reference proteome</keyword>
<dbReference type="Gene3D" id="4.10.80.30">
    <property type="entry name" value="DNA polymerase, domain 6"/>
    <property type="match status" value="1"/>
</dbReference>